<reference evidence="2 3" key="1">
    <citation type="submission" date="2017-02" db="EMBL/GenBank/DDBJ databases">
        <title>The new phylogeny of genus Mycobacterium.</title>
        <authorList>
            <person name="Tortoli E."/>
            <person name="Trovato A."/>
            <person name="Cirillo D.M."/>
        </authorList>
    </citation>
    <scope>NUCLEOTIDE SEQUENCE [LARGE SCALE GENOMIC DNA]</scope>
    <source>
        <strain evidence="2 3">DSM 45093</strain>
    </source>
</reference>
<evidence type="ECO:0000313" key="3">
    <source>
        <dbReference type="Proteomes" id="UP000192713"/>
    </source>
</evidence>
<evidence type="ECO:0000256" key="1">
    <source>
        <dbReference type="SAM" id="MobiDB-lite"/>
    </source>
</evidence>
<dbReference type="AlphaFoldDB" id="A0A1X0DEW3"/>
<organism evidence="2 3">
    <name type="scientific">Mycolicibacter kumamotonensis</name>
    <dbReference type="NCBI Taxonomy" id="354243"/>
    <lineage>
        <taxon>Bacteria</taxon>
        <taxon>Bacillati</taxon>
        <taxon>Actinomycetota</taxon>
        <taxon>Actinomycetes</taxon>
        <taxon>Mycobacteriales</taxon>
        <taxon>Mycobacteriaceae</taxon>
        <taxon>Mycolicibacter</taxon>
    </lineage>
</organism>
<accession>A0A1X0DEW3</accession>
<dbReference type="EMBL" id="MVHU01000109">
    <property type="protein sequence ID" value="ORA70898.1"/>
    <property type="molecule type" value="Genomic_DNA"/>
</dbReference>
<evidence type="ECO:0000313" key="2">
    <source>
        <dbReference type="EMBL" id="ORA70898.1"/>
    </source>
</evidence>
<comment type="caution">
    <text evidence="2">The sequence shown here is derived from an EMBL/GenBank/DDBJ whole genome shotgun (WGS) entry which is preliminary data.</text>
</comment>
<proteinExistence type="predicted"/>
<protein>
    <submittedName>
        <fullName evidence="2">Uncharacterized protein</fullName>
    </submittedName>
</protein>
<dbReference type="Proteomes" id="UP000192713">
    <property type="component" value="Unassembled WGS sequence"/>
</dbReference>
<gene>
    <name evidence="2" type="ORF">BST28_22930</name>
</gene>
<name>A0A1X0DEW3_9MYCO</name>
<feature type="non-terminal residue" evidence="2">
    <location>
        <position position="1"/>
    </location>
</feature>
<sequence>SDHPREGAPFPTPPHRGSSTGIDHCSAEGTLRRGPAAELRAALDKPAAGLRSRVKRASV</sequence>
<feature type="region of interest" description="Disordered" evidence="1">
    <location>
        <begin position="1"/>
        <end position="28"/>
    </location>
</feature>